<evidence type="ECO:0000313" key="3">
    <source>
        <dbReference type="Proteomes" id="UP000593766"/>
    </source>
</evidence>
<evidence type="ECO:0000313" key="2">
    <source>
        <dbReference type="EMBL" id="QOR94081.1"/>
    </source>
</evidence>
<dbReference type="KEGG" id="tcs:IMZ38_05435"/>
<dbReference type="OrthoDB" id="9837at2157"/>
<dbReference type="Pfam" id="PF17868">
    <property type="entry name" value="AAA_lid_8"/>
    <property type="match status" value="1"/>
</dbReference>
<proteinExistence type="predicted"/>
<dbReference type="GeneID" id="59454839"/>
<dbReference type="InterPro" id="IPR050513">
    <property type="entry name" value="RavA_ATPases"/>
</dbReference>
<dbReference type="Gene3D" id="3.40.50.300">
    <property type="entry name" value="P-loop containing nucleotide triphosphate hydrolases"/>
    <property type="match status" value="1"/>
</dbReference>
<protein>
    <submittedName>
        <fullName evidence="2">MoxR family ATPase</fullName>
    </submittedName>
</protein>
<sequence length="382" mass="43750">MPNPGIQVLLEKIVRFRNELEKPFVGRSEEATVLTLALITGEHVLLIGEPGTAKSALARRAAELINARFFKYLLTRFTEPDELFGPLDINELRNGRYVRITRGKLPEAEIAFIDEIFNANSAILNMMLSIMNERIVYDGYSEIKVPLWTMISATNRVPDETELQALYDRFLLRHFVKPVEENKWGELLDAVWRIESGLYLHGEPVLSVEDLAKLNGLVYQVDVSPVKEKLIKLYGIFEDQGIHVTDRRKGKALKIIAANALLRQSTKASEDDLFVLKYVIPRDIEEAEKTYVILLDEIEAREKHLKELSEIEANVKEAKTFISNTPELDPRLLDYLRSFETVKEKVRKLASESSDDEVRKRAMDVLAEVNDVIDLIKKKLIM</sequence>
<feature type="domain" description="AAA+ ATPase" evidence="1">
    <location>
        <begin position="40"/>
        <end position="180"/>
    </location>
</feature>
<dbReference type="SMART" id="SM00382">
    <property type="entry name" value="AAA"/>
    <property type="match status" value="1"/>
</dbReference>
<accession>A0A7M1UPE3</accession>
<name>A0A7M1UPE3_9CREN</name>
<dbReference type="InterPro" id="IPR045427">
    <property type="entry name" value="MoxR"/>
</dbReference>
<dbReference type="InterPro" id="IPR003593">
    <property type="entry name" value="AAA+_ATPase"/>
</dbReference>
<dbReference type="PANTHER" id="PTHR32204">
    <property type="entry name" value="ATPASE RAVA"/>
    <property type="match status" value="1"/>
</dbReference>
<organism evidence="2 3">
    <name type="scientific">Thermosphaera chiliense</name>
    <dbReference type="NCBI Taxonomy" id="3402707"/>
    <lineage>
        <taxon>Archaea</taxon>
        <taxon>Thermoproteota</taxon>
        <taxon>Thermoprotei</taxon>
        <taxon>Desulfurococcales</taxon>
        <taxon>Desulfurococcaceae</taxon>
        <taxon>Thermosphaera</taxon>
    </lineage>
</organism>
<reference evidence="2 3" key="1">
    <citation type="submission" date="2020-10" db="EMBL/GenBank/DDBJ databases">
        <title>Complete genome sequence of Thermosphaera aggregans strain 3507.</title>
        <authorList>
            <person name="Zayulina K.S."/>
            <person name="Elcheninov A.G."/>
            <person name="Toshchakov S.V."/>
            <person name="Kublanov I.V."/>
            <person name="Kochetkova T.V."/>
        </authorList>
    </citation>
    <scope>NUCLEOTIDE SEQUENCE [LARGE SCALE GENOMIC DNA]</scope>
    <source>
        <strain evidence="2 3">3507</strain>
    </source>
</reference>
<dbReference type="Pfam" id="PF20030">
    <property type="entry name" value="bpMoxR"/>
    <property type="match status" value="1"/>
</dbReference>
<dbReference type="PANTHER" id="PTHR32204:SF0">
    <property type="entry name" value="ATPASE RAVA"/>
    <property type="match status" value="1"/>
</dbReference>
<dbReference type="AlphaFoldDB" id="A0A7M1UPE3"/>
<dbReference type="InterPro" id="IPR027417">
    <property type="entry name" value="P-loop_NTPase"/>
</dbReference>
<evidence type="ECO:0000259" key="1">
    <source>
        <dbReference type="SMART" id="SM00382"/>
    </source>
</evidence>
<gene>
    <name evidence="2" type="ORF">IMZ38_05435</name>
</gene>
<keyword evidence="3" id="KW-1185">Reference proteome</keyword>
<dbReference type="Proteomes" id="UP000593766">
    <property type="component" value="Chromosome"/>
</dbReference>
<dbReference type="EMBL" id="CP063144">
    <property type="protein sequence ID" value="QOR94081.1"/>
    <property type="molecule type" value="Genomic_DNA"/>
</dbReference>
<dbReference type="RefSeq" id="WP_193435886.1">
    <property type="nucleotide sequence ID" value="NZ_CP063144.1"/>
</dbReference>
<dbReference type="InterPro" id="IPR041538">
    <property type="entry name" value="RavA-like_AAA_lid"/>
</dbReference>
<dbReference type="CDD" id="cd00009">
    <property type="entry name" value="AAA"/>
    <property type="match status" value="1"/>
</dbReference>
<dbReference type="SUPFAM" id="SSF52540">
    <property type="entry name" value="P-loop containing nucleoside triphosphate hydrolases"/>
    <property type="match status" value="1"/>
</dbReference>